<reference evidence="2 3" key="1">
    <citation type="submission" date="2021-03" db="EMBL/GenBank/DDBJ databases">
        <title>Genomic Encyclopedia of Type Strains, Phase IV (KMG-IV): sequencing the most valuable type-strain genomes for metagenomic binning, comparative biology and taxonomic classification.</title>
        <authorList>
            <person name="Goeker M."/>
        </authorList>
    </citation>
    <scope>NUCLEOTIDE SEQUENCE [LARGE SCALE GENOMIC DNA]</scope>
    <source>
        <strain evidence="2 3">DSM 14349</strain>
    </source>
</reference>
<proteinExistence type="predicted"/>
<sequence>MNEQLNVDQQTLVQSWQQELPAFLNPGDSSQVTADNKDQNSIRLHIDVEGHDMYSFDFKCCYVDSREVKVDLVDVEQAGRAIDEHTNEIQELSHDYVRHIHECAQSLQKITNP</sequence>
<evidence type="ECO:0000313" key="3">
    <source>
        <dbReference type="Proteomes" id="UP001519272"/>
    </source>
</evidence>
<dbReference type="EMBL" id="JAGGKG010000013">
    <property type="protein sequence ID" value="MBP1906224.1"/>
    <property type="molecule type" value="Genomic_DNA"/>
</dbReference>
<evidence type="ECO:0000256" key="1">
    <source>
        <dbReference type="SAM" id="Coils"/>
    </source>
</evidence>
<dbReference type="Proteomes" id="UP001519272">
    <property type="component" value="Unassembled WGS sequence"/>
</dbReference>
<keyword evidence="3" id="KW-1185">Reference proteome</keyword>
<keyword evidence="1" id="KW-0175">Coiled coil</keyword>
<gene>
    <name evidence="2" type="ORF">J2Z32_002873</name>
</gene>
<evidence type="ECO:0000313" key="2">
    <source>
        <dbReference type="EMBL" id="MBP1906224.1"/>
    </source>
</evidence>
<protein>
    <submittedName>
        <fullName evidence="2">Uncharacterized protein</fullName>
    </submittedName>
</protein>
<organism evidence="2 3">
    <name type="scientific">Paenibacillus turicensis</name>
    <dbReference type="NCBI Taxonomy" id="160487"/>
    <lineage>
        <taxon>Bacteria</taxon>
        <taxon>Bacillati</taxon>
        <taxon>Bacillota</taxon>
        <taxon>Bacilli</taxon>
        <taxon>Bacillales</taxon>
        <taxon>Paenibacillaceae</taxon>
        <taxon>Paenibacillus</taxon>
    </lineage>
</organism>
<name>A0ABS4FUT9_9BACL</name>
<dbReference type="RefSeq" id="WP_210089825.1">
    <property type="nucleotide sequence ID" value="NZ_JAGGKG010000013.1"/>
</dbReference>
<comment type="caution">
    <text evidence="2">The sequence shown here is derived from an EMBL/GenBank/DDBJ whole genome shotgun (WGS) entry which is preliminary data.</text>
</comment>
<feature type="coiled-coil region" evidence="1">
    <location>
        <begin position="75"/>
        <end position="102"/>
    </location>
</feature>
<accession>A0ABS4FUT9</accession>